<dbReference type="EMBL" id="CP133594">
    <property type="protein sequence ID" value="WMW21088.1"/>
    <property type="molecule type" value="Genomic_DNA"/>
</dbReference>
<organism evidence="2 3">
    <name type="scientific">Methanolobus mangrovi</name>
    <dbReference type="NCBI Taxonomy" id="3072977"/>
    <lineage>
        <taxon>Archaea</taxon>
        <taxon>Methanobacteriati</taxon>
        <taxon>Methanobacteriota</taxon>
        <taxon>Stenosarchaea group</taxon>
        <taxon>Methanomicrobia</taxon>
        <taxon>Methanosarcinales</taxon>
        <taxon>Methanosarcinaceae</taxon>
        <taxon>Methanolobus</taxon>
    </lineage>
</organism>
<protein>
    <submittedName>
        <fullName evidence="2">Uncharacterized protein</fullName>
    </submittedName>
</protein>
<name>A0AA51UDL7_9EURY</name>
<keyword evidence="1" id="KW-0812">Transmembrane</keyword>
<evidence type="ECO:0000313" key="3">
    <source>
        <dbReference type="Proteomes" id="UP001183006"/>
    </source>
</evidence>
<evidence type="ECO:0000256" key="1">
    <source>
        <dbReference type="SAM" id="Phobius"/>
    </source>
</evidence>
<evidence type="ECO:0000313" key="2">
    <source>
        <dbReference type="EMBL" id="WMW21088.1"/>
    </source>
</evidence>
<dbReference type="Proteomes" id="UP001183006">
    <property type="component" value="Chromosome"/>
</dbReference>
<keyword evidence="1" id="KW-1133">Transmembrane helix</keyword>
<dbReference type="KEGG" id="mmav:RE476_06605"/>
<feature type="transmembrane region" description="Helical" evidence="1">
    <location>
        <begin position="22"/>
        <end position="44"/>
    </location>
</feature>
<dbReference type="GeneID" id="84229796"/>
<dbReference type="RefSeq" id="WP_309306873.1">
    <property type="nucleotide sequence ID" value="NZ_CP133594.1"/>
</dbReference>
<reference evidence="2" key="1">
    <citation type="submission" date="2023-08" db="EMBL/GenBank/DDBJ databases">
        <title>Methanolobus mangrovi sp. nov. and Methanolobus sediminis sp. nov, two novel methylotrophic methanogens isolated from mangrove sediments in China.</title>
        <authorList>
            <person name="Zhou J."/>
        </authorList>
    </citation>
    <scope>NUCLEOTIDE SEQUENCE</scope>
    <source>
        <strain evidence="2">FTZ2</strain>
    </source>
</reference>
<gene>
    <name evidence="2" type="ORF">RE476_06605</name>
</gene>
<proteinExistence type="predicted"/>
<dbReference type="AlphaFoldDB" id="A0AA51UDL7"/>
<sequence>MGVKVNSFLMDTRGVDTIPLKMILYLTVTGIVIFLVASSWNSLAPVYSGAKDSKQINAAALELLSIQNGYARNILEQNSPDGSTCTVELSMQDISYLAFGVDPDPDMNGNLTDNQWVPENNTIICQYVNGVKDRYNIDGNVINFRKGTLDNTGKWILNDELDTNRNIGILIKGPVEGKFNFELVLADEKYTISHF</sequence>
<keyword evidence="1" id="KW-0472">Membrane</keyword>
<keyword evidence="3" id="KW-1185">Reference proteome</keyword>
<accession>A0AA51UDL7</accession>